<name>A0ABP4IU43_9PSEU</name>
<keyword evidence="3" id="KW-1185">Reference proteome</keyword>
<dbReference type="InterPro" id="IPR043917">
    <property type="entry name" value="DUF5753"/>
</dbReference>
<gene>
    <name evidence="2" type="ORF">GCM10009613_53740</name>
</gene>
<dbReference type="Proteomes" id="UP001501414">
    <property type="component" value="Unassembled WGS sequence"/>
</dbReference>
<comment type="caution">
    <text evidence="2">The sequence shown here is derived from an EMBL/GenBank/DDBJ whole genome shotgun (WGS) entry which is preliminary data.</text>
</comment>
<sequence length="260" mass="29156">MVDESPTRNRLRSELIRVRDLAGISARGMARTLGLNRGVVQRFDTGRGMLPLDRIEAWLDACAIDGAERERILGLAERATGETRPWRELLERTGHLQADVREREAEALAVVSFQPTVWPGLLQAPEYARLVLSAGHTTDVDGAVAARIARQQVLFEGTTRFSWVLTEHVLRADLGRPDVLAAQLDRARSLARLDTVSIAVLPDEAPLLPWHNFLIWTPVDGAPYVTTELVHGTQEVHAREDVAEYRALWEKLERHARPFS</sequence>
<dbReference type="Pfam" id="PF19054">
    <property type="entry name" value="DUF5753"/>
    <property type="match status" value="1"/>
</dbReference>
<reference evidence="3" key="1">
    <citation type="journal article" date="2019" name="Int. J. Syst. Evol. Microbiol.">
        <title>The Global Catalogue of Microorganisms (GCM) 10K type strain sequencing project: providing services to taxonomists for standard genome sequencing and annotation.</title>
        <authorList>
            <consortium name="The Broad Institute Genomics Platform"/>
            <consortium name="The Broad Institute Genome Sequencing Center for Infectious Disease"/>
            <person name="Wu L."/>
            <person name="Ma J."/>
        </authorList>
    </citation>
    <scope>NUCLEOTIDE SEQUENCE [LARGE SCALE GENOMIC DNA]</scope>
    <source>
        <strain evidence="3">JCM 11896</strain>
    </source>
</reference>
<evidence type="ECO:0000313" key="3">
    <source>
        <dbReference type="Proteomes" id="UP001501414"/>
    </source>
</evidence>
<evidence type="ECO:0000259" key="1">
    <source>
        <dbReference type="Pfam" id="PF19054"/>
    </source>
</evidence>
<dbReference type="EMBL" id="BAAAJK010000042">
    <property type="protein sequence ID" value="GAA1398903.1"/>
    <property type="molecule type" value="Genomic_DNA"/>
</dbReference>
<evidence type="ECO:0000313" key="2">
    <source>
        <dbReference type="EMBL" id="GAA1398903.1"/>
    </source>
</evidence>
<dbReference type="RefSeq" id="WP_344027432.1">
    <property type="nucleotide sequence ID" value="NZ_BAAAJK010000042.1"/>
</dbReference>
<protein>
    <recommendedName>
        <fullName evidence="1">DUF5753 domain-containing protein</fullName>
    </recommendedName>
</protein>
<accession>A0ABP4IU43</accession>
<organism evidence="2 3">
    <name type="scientific">Pseudonocardia kongjuensis</name>
    <dbReference type="NCBI Taxonomy" id="102227"/>
    <lineage>
        <taxon>Bacteria</taxon>
        <taxon>Bacillati</taxon>
        <taxon>Actinomycetota</taxon>
        <taxon>Actinomycetes</taxon>
        <taxon>Pseudonocardiales</taxon>
        <taxon>Pseudonocardiaceae</taxon>
        <taxon>Pseudonocardia</taxon>
    </lineage>
</organism>
<proteinExistence type="predicted"/>
<feature type="domain" description="DUF5753" evidence="1">
    <location>
        <begin position="98"/>
        <end position="258"/>
    </location>
</feature>